<dbReference type="Proteomes" id="UP000663874">
    <property type="component" value="Unassembled WGS sequence"/>
</dbReference>
<dbReference type="AlphaFoldDB" id="A0A819PQF9"/>
<dbReference type="EMBL" id="CAJOBE010006694">
    <property type="protein sequence ID" value="CAF4014579.1"/>
    <property type="molecule type" value="Genomic_DNA"/>
</dbReference>
<accession>A0A819PQF9</accession>
<organism evidence="1 2">
    <name type="scientific">Rotaria sordida</name>
    <dbReference type="NCBI Taxonomy" id="392033"/>
    <lineage>
        <taxon>Eukaryota</taxon>
        <taxon>Metazoa</taxon>
        <taxon>Spiralia</taxon>
        <taxon>Gnathifera</taxon>
        <taxon>Rotifera</taxon>
        <taxon>Eurotatoria</taxon>
        <taxon>Bdelloidea</taxon>
        <taxon>Philodinida</taxon>
        <taxon>Philodinidae</taxon>
        <taxon>Rotaria</taxon>
    </lineage>
</organism>
<reference evidence="1" key="1">
    <citation type="submission" date="2021-02" db="EMBL/GenBank/DDBJ databases">
        <authorList>
            <person name="Nowell W R."/>
        </authorList>
    </citation>
    <scope>NUCLEOTIDE SEQUENCE</scope>
</reference>
<name>A0A819PQF9_9BILA</name>
<evidence type="ECO:0000313" key="2">
    <source>
        <dbReference type="Proteomes" id="UP000663874"/>
    </source>
</evidence>
<proteinExistence type="predicted"/>
<protein>
    <submittedName>
        <fullName evidence="1">Uncharacterized protein</fullName>
    </submittedName>
</protein>
<evidence type="ECO:0000313" key="1">
    <source>
        <dbReference type="EMBL" id="CAF4014579.1"/>
    </source>
</evidence>
<comment type="caution">
    <text evidence="1">The sequence shown here is derived from an EMBL/GenBank/DDBJ whole genome shotgun (WGS) entry which is preliminary data.</text>
</comment>
<gene>
    <name evidence="1" type="ORF">FNK824_LOCUS26704</name>
</gene>
<sequence>MYLLVKVLQIGSCTDLTCDKEIKELYECHCCSRLICLNHLIEHAEITKQNKERLDSRRNELITVITTLKLIIEQKLFDIEREKKLIQQVE</sequence>